<accession>A0ABQ7QVS6</accession>
<proteinExistence type="predicted"/>
<gene>
    <name evidence="2" type="ORF">JYU34_005076</name>
</gene>
<dbReference type="PANTHER" id="PTHR47510">
    <property type="entry name" value="REVERSE TRANSCRIPTASE DOMAIN-CONTAINING PROTEIN"/>
    <property type="match status" value="1"/>
</dbReference>
<dbReference type="SUPFAM" id="SSF56672">
    <property type="entry name" value="DNA/RNA polymerases"/>
    <property type="match status" value="1"/>
</dbReference>
<keyword evidence="3" id="KW-1185">Reference proteome</keyword>
<organism evidence="2 3">
    <name type="scientific">Plutella xylostella</name>
    <name type="common">Diamondback moth</name>
    <name type="synonym">Plutella maculipennis</name>
    <dbReference type="NCBI Taxonomy" id="51655"/>
    <lineage>
        <taxon>Eukaryota</taxon>
        <taxon>Metazoa</taxon>
        <taxon>Ecdysozoa</taxon>
        <taxon>Arthropoda</taxon>
        <taxon>Hexapoda</taxon>
        <taxon>Insecta</taxon>
        <taxon>Pterygota</taxon>
        <taxon>Neoptera</taxon>
        <taxon>Endopterygota</taxon>
        <taxon>Lepidoptera</taxon>
        <taxon>Glossata</taxon>
        <taxon>Ditrysia</taxon>
        <taxon>Yponomeutoidea</taxon>
        <taxon>Plutellidae</taxon>
        <taxon>Plutella</taxon>
    </lineage>
</organism>
<dbReference type="Gene3D" id="3.60.10.10">
    <property type="entry name" value="Endonuclease/exonuclease/phosphatase"/>
    <property type="match status" value="1"/>
</dbReference>
<evidence type="ECO:0000313" key="3">
    <source>
        <dbReference type="Proteomes" id="UP000823941"/>
    </source>
</evidence>
<dbReference type="EMBL" id="JAHIBW010000007">
    <property type="protein sequence ID" value="KAG7309154.1"/>
    <property type="molecule type" value="Genomic_DNA"/>
</dbReference>
<dbReference type="InterPro" id="IPR036691">
    <property type="entry name" value="Endo/exonu/phosph_ase_sf"/>
</dbReference>
<dbReference type="InterPro" id="IPR043502">
    <property type="entry name" value="DNA/RNA_pol_sf"/>
</dbReference>
<feature type="domain" description="Reverse transcriptase" evidence="1">
    <location>
        <begin position="497"/>
        <end position="781"/>
    </location>
</feature>
<dbReference type="PANTHER" id="PTHR47510:SF3">
    <property type="entry name" value="ENDO_EXONUCLEASE_PHOSPHATASE DOMAIN-CONTAINING PROTEIN"/>
    <property type="match status" value="1"/>
</dbReference>
<reference evidence="2 3" key="1">
    <citation type="submission" date="2021-06" db="EMBL/GenBank/DDBJ databases">
        <title>A haploid diamondback moth (Plutella xylostella L.) genome assembly resolves 31 chromosomes and identifies a diamide resistance mutation.</title>
        <authorList>
            <person name="Ward C.M."/>
            <person name="Perry K.D."/>
            <person name="Baker G."/>
            <person name="Powis K."/>
            <person name="Heckel D.G."/>
            <person name="Baxter S.W."/>
        </authorList>
    </citation>
    <scope>NUCLEOTIDE SEQUENCE [LARGE SCALE GENOMIC DNA]</scope>
    <source>
        <strain evidence="2 3">LV</strain>
        <tissue evidence="2">Single pupa</tissue>
    </source>
</reference>
<dbReference type="SUPFAM" id="SSF56219">
    <property type="entry name" value="DNase I-like"/>
    <property type="match status" value="1"/>
</dbReference>
<name>A0ABQ7QVS6_PLUXY</name>
<protein>
    <recommendedName>
        <fullName evidence="1">Reverse transcriptase domain-containing protein</fullName>
    </recommendedName>
</protein>
<dbReference type="InterPro" id="IPR005135">
    <property type="entry name" value="Endo/exonuclease/phosphatase"/>
</dbReference>
<dbReference type="CDD" id="cd01650">
    <property type="entry name" value="RT_nLTR_like"/>
    <property type="match status" value="1"/>
</dbReference>
<dbReference type="Proteomes" id="UP000823941">
    <property type="component" value="Chromosome 7"/>
</dbReference>
<dbReference type="Pfam" id="PF00078">
    <property type="entry name" value="RVT_1"/>
    <property type="match status" value="1"/>
</dbReference>
<dbReference type="Pfam" id="PF03372">
    <property type="entry name" value="Exo_endo_phos"/>
    <property type="match status" value="1"/>
</dbReference>
<dbReference type="InterPro" id="IPR000477">
    <property type="entry name" value="RT_dom"/>
</dbReference>
<dbReference type="PROSITE" id="PS50878">
    <property type="entry name" value="RT_POL"/>
    <property type="match status" value="1"/>
</dbReference>
<evidence type="ECO:0000313" key="2">
    <source>
        <dbReference type="EMBL" id="KAG7309154.1"/>
    </source>
</evidence>
<evidence type="ECO:0000259" key="1">
    <source>
        <dbReference type="PROSITE" id="PS50878"/>
    </source>
</evidence>
<comment type="caution">
    <text evidence="2">The sequence shown here is derived from an EMBL/GenBank/DDBJ whole genome shotgun (WGS) entry which is preliminary data.</text>
</comment>
<sequence>MTDMINNVFESIDCFQVSKAFRCNPEECSSLINGTKNKLTILHQNIRSIGCNLSGFLTLAARIKIEPDLIILTESWLQSVRFPSIIDNYTYSATKINKIQNDGVVVYVKNHINARTYEPDLTDANCLVTIIDEESAVVSIYRSPSYKQLDKFIESLDSLLNTLEIYKNVIVTGDININIRQEAMNSHSSYYLDTLASHGLLSAHSYPTRESACLDHVIIRTKLEATTLVINTSLTDHSACMLSLNDIKLKNKKVSFKKVNLEAVSDDLSRVNFDEVYNESECNAATDRFEKIVTNIIENHSSTILLSRRKSSIKPWITPGLLRCMKNRDRLHIKARKQPDNEIIRNTYTRYRNFCNNLLKKIKQNYEKQILEKSLGNPKKTWEAINNITHFKQAKSDPYDINRVVGSKLDQLNCVNEYFANIGKTLASNIHSEHLPPDESHCKAESFVILDTDVDEIIHLIQSLKTDCAPGIDGISSKIIKLNVAILCKPICHIFNLCLRNGIFPASFKSSLILPLYKSGDKSSFSNYRPISILPCLSKILEKLINNRLTNYLENNNIISKNQFGFRKGKSTSDAVDELISYVVKGCDSKKKCIGIFLDIAKAFDTVSIPILLKKLELIGIRGLQHQLFTDYLSNRQQRIKIGSFVSDPLPMVFGVPQGSILGPTLFLIYINGLCSLKLRNCKIVTFADDTALLFQGESWDQTHEFAQSGFDAVSNWLRGNSLSLNSDKTKYICFSISSIDRPINALMSHSSLCLSNGIPNNCSCIDLQCVSSIKYLGIIIDNRLTFKEHIDLLSRRIRKLIAIFKNLRYVAEGKLLKTIYFALCQSLLQYGIGSWGAQPKLPC</sequence>